<organism evidence="16 17">
    <name type="scientific">Lepraria neglecta</name>
    <dbReference type="NCBI Taxonomy" id="209136"/>
    <lineage>
        <taxon>Eukaryota</taxon>
        <taxon>Fungi</taxon>
        <taxon>Dikarya</taxon>
        <taxon>Ascomycota</taxon>
        <taxon>Pezizomycotina</taxon>
        <taxon>Lecanoromycetes</taxon>
        <taxon>OSLEUM clade</taxon>
        <taxon>Lecanoromycetidae</taxon>
        <taxon>Lecanorales</taxon>
        <taxon>Lecanorineae</taxon>
        <taxon>Stereocaulaceae</taxon>
        <taxon>Lepraria</taxon>
    </lineage>
</organism>
<evidence type="ECO:0000256" key="8">
    <source>
        <dbReference type="ARBA" id="ARBA00022840"/>
    </source>
</evidence>
<dbReference type="InterPro" id="IPR008266">
    <property type="entry name" value="Tyr_kinase_AS"/>
</dbReference>
<dbReference type="GO" id="GO:0004693">
    <property type="term" value="F:cyclin-dependent protein serine/threonine kinase activity"/>
    <property type="evidence" value="ECO:0007669"/>
    <property type="project" value="UniProtKB-EC"/>
</dbReference>
<evidence type="ECO:0000256" key="9">
    <source>
        <dbReference type="ARBA" id="ARBA00030980"/>
    </source>
</evidence>
<accession>A0AAD9ZHV7</accession>
<dbReference type="GO" id="GO:0004713">
    <property type="term" value="F:protein tyrosine kinase activity"/>
    <property type="evidence" value="ECO:0007669"/>
    <property type="project" value="InterPro"/>
</dbReference>
<evidence type="ECO:0000259" key="15">
    <source>
        <dbReference type="PROSITE" id="PS50011"/>
    </source>
</evidence>
<dbReference type="InterPro" id="IPR011009">
    <property type="entry name" value="Kinase-like_dom_sf"/>
</dbReference>
<dbReference type="SMART" id="SM00219">
    <property type="entry name" value="TyrKc"/>
    <property type="match status" value="1"/>
</dbReference>
<gene>
    <name evidence="16" type="ORF">OEA41_001179</name>
</gene>
<evidence type="ECO:0000256" key="2">
    <source>
        <dbReference type="ARBA" id="ARBA00011534"/>
    </source>
</evidence>
<keyword evidence="17" id="KW-1185">Reference proteome</keyword>
<keyword evidence="8" id="KW-0067">ATP-binding</keyword>
<dbReference type="SUPFAM" id="SSF56112">
    <property type="entry name" value="Protein kinase-like (PK-like)"/>
    <property type="match status" value="1"/>
</dbReference>
<dbReference type="InterPro" id="IPR020635">
    <property type="entry name" value="Tyr_kinase_cat_dom"/>
</dbReference>
<dbReference type="EC" id="2.7.11.1" evidence="4"/>
<proteinExistence type="predicted"/>
<evidence type="ECO:0000256" key="13">
    <source>
        <dbReference type="ARBA" id="ARBA00048367"/>
    </source>
</evidence>
<evidence type="ECO:0000256" key="11">
    <source>
        <dbReference type="ARBA" id="ARBA00047811"/>
    </source>
</evidence>
<comment type="catalytic activity">
    <reaction evidence="11">
        <text>L-threonyl-[protein] + ATP = O-phospho-L-threonyl-[protein] + ADP + H(+)</text>
        <dbReference type="Rhea" id="RHEA:46608"/>
        <dbReference type="Rhea" id="RHEA-COMP:11060"/>
        <dbReference type="Rhea" id="RHEA-COMP:11605"/>
        <dbReference type="ChEBI" id="CHEBI:15378"/>
        <dbReference type="ChEBI" id="CHEBI:30013"/>
        <dbReference type="ChEBI" id="CHEBI:30616"/>
        <dbReference type="ChEBI" id="CHEBI:61977"/>
        <dbReference type="ChEBI" id="CHEBI:456216"/>
        <dbReference type="EC" id="2.7.11.22"/>
    </reaction>
</comment>
<dbReference type="PROSITE" id="PS50011">
    <property type="entry name" value="PROTEIN_KINASE_DOM"/>
    <property type="match status" value="1"/>
</dbReference>
<dbReference type="Gene3D" id="3.30.200.20">
    <property type="entry name" value="Phosphorylase Kinase, domain 1"/>
    <property type="match status" value="1"/>
</dbReference>
<dbReference type="PROSITE" id="PS00109">
    <property type="entry name" value="PROTEIN_KINASE_TYR"/>
    <property type="match status" value="1"/>
</dbReference>
<evidence type="ECO:0000256" key="4">
    <source>
        <dbReference type="ARBA" id="ARBA00012513"/>
    </source>
</evidence>
<comment type="catalytic activity">
    <reaction evidence="13">
        <text>L-seryl-[protein] + ATP = O-phospho-L-seryl-[protein] + ADP + H(+)</text>
        <dbReference type="Rhea" id="RHEA:17989"/>
        <dbReference type="Rhea" id="RHEA-COMP:9863"/>
        <dbReference type="Rhea" id="RHEA-COMP:11604"/>
        <dbReference type="ChEBI" id="CHEBI:15378"/>
        <dbReference type="ChEBI" id="CHEBI:29999"/>
        <dbReference type="ChEBI" id="CHEBI:30616"/>
        <dbReference type="ChEBI" id="CHEBI:83421"/>
        <dbReference type="ChEBI" id="CHEBI:456216"/>
        <dbReference type="EC" id="2.7.11.22"/>
    </reaction>
</comment>
<evidence type="ECO:0000313" key="17">
    <source>
        <dbReference type="Proteomes" id="UP001276659"/>
    </source>
</evidence>
<dbReference type="PANTHER" id="PTHR24056:SF400">
    <property type="entry name" value="KINASE, PUTATIVE-RELATED"/>
    <property type="match status" value="1"/>
</dbReference>
<dbReference type="InterPro" id="IPR050108">
    <property type="entry name" value="CDK"/>
</dbReference>
<dbReference type="Pfam" id="PF00069">
    <property type="entry name" value="Pkinase"/>
    <property type="match status" value="1"/>
</dbReference>
<evidence type="ECO:0000256" key="14">
    <source>
        <dbReference type="ARBA" id="ARBA00048679"/>
    </source>
</evidence>
<dbReference type="EMBL" id="JASNWA010000003">
    <property type="protein sequence ID" value="KAK3179040.1"/>
    <property type="molecule type" value="Genomic_DNA"/>
</dbReference>
<dbReference type="Gene3D" id="1.10.510.10">
    <property type="entry name" value="Transferase(Phosphotransferase) domain 1"/>
    <property type="match status" value="1"/>
</dbReference>
<evidence type="ECO:0000256" key="1">
    <source>
        <dbReference type="ARBA" id="ARBA00003747"/>
    </source>
</evidence>
<evidence type="ECO:0000256" key="10">
    <source>
        <dbReference type="ARBA" id="ARBA00033194"/>
    </source>
</evidence>
<name>A0AAD9ZHV7_9LECA</name>
<comment type="caution">
    <text evidence="16">The sequence shown here is derived from an EMBL/GenBank/DDBJ whole genome shotgun (WGS) entry which is preliminary data.</text>
</comment>
<feature type="domain" description="Protein kinase" evidence="15">
    <location>
        <begin position="241"/>
        <end position="502"/>
    </location>
</feature>
<evidence type="ECO:0000256" key="3">
    <source>
        <dbReference type="ARBA" id="ARBA00012425"/>
    </source>
</evidence>
<protein>
    <recommendedName>
        <fullName evidence="6">EKC/KEOPS complex subunit BUD32</fullName>
        <ecNumber evidence="4">2.7.11.1</ecNumber>
        <ecNumber evidence="3">2.7.11.22</ecNumber>
    </recommendedName>
    <alternativeName>
        <fullName evidence="9 10">Atypical Serine/threonine protein kinase BUD32</fullName>
    </alternativeName>
    <alternativeName>
        <fullName evidence="5">EKC/KEOPS complex subunit bud32</fullName>
    </alternativeName>
</protein>
<comment type="function">
    <text evidence="1">Component of the EKC/KEOPS complex that is required for the formation of a threonylcarbamoyl group on adenosine at position 37 (t(6)A37) in tRNAs that read codons beginning with adenine. The complex is probably involved in the transfer of the threonylcarbamoyl moiety of threonylcarbamoyl-AMP (TC-AMP) to the N6 group of A37. BUD32 has ATPase activity in the context of the EKC/KEOPS complex and likely plays a supporting role to the catalytic subunit KAE1. The EKC/KEOPS complex also promotes both telomere uncapping and telomere elongation. The complex is required for efficient recruitment of transcriptional coactivators.</text>
</comment>
<reference evidence="16" key="1">
    <citation type="submission" date="2022-11" db="EMBL/GenBank/DDBJ databases">
        <title>Chromosomal genome sequence assembly and mating type (MAT) locus characterization of the leprose asexual lichenized fungus Lepraria neglecta (Nyl.) Erichsen.</title>
        <authorList>
            <person name="Allen J.L."/>
            <person name="Pfeffer B."/>
        </authorList>
    </citation>
    <scope>NUCLEOTIDE SEQUENCE</scope>
    <source>
        <strain evidence="16">Allen 5258</strain>
    </source>
</reference>
<evidence type="ECO:0000256" key="12">
    <source>
        <dbReference type="ARBA" id="ARBA00047899"/>
    </source>
</evidence>
<comment type="catalytic activity">
    <reaction evidence="12">
        <text>L-threonyl-[protein] + ATP = O-phospho-L-threonyl-[protein] + ADP + H(+)</text>
        <dbReference type="Rhea" id="RHEA:46608"/>
        <dbReference type="Rhea" id="RHEA-COMP:11060"/>
        <dbReference type="Rhea" id="RHEA-COMP:11605"/>
        <dbReference type="ChEBI" id="CHEBI:15378"/>
        <dbReference type="ChEBI" id="CHEBI:30013"/>
        <dbReference type="ChEBI" id="CHEBI:30616"/>
        <dbReference type="ChEBI" id="CHEBI:61977"/>
        <dbReference type="ChEBI" id="CHEBI:456216"/>
        <dbReference type="EC" id="2.7.11.1"/>
    </reaction>
</comment>
<keyword evidence="7" id="KW-0547">Nucleotide-binding</keyword>
<evidence type="ECO:0000256" key="6">
    <source>
        <dbReference type="ARBA" id="ARBA00019973"/>
    </source>
</evidence>
<dbReference type="Proteomes" id="UP001276659">
    <property type="component" value="Unassembled WGS sequence"/>
</dbReference>
<evidence type="ECO:0000313" key="16">
    <source>
        <dbReference type="EMBL" id="KAK3179040.1"/>
    </source>
</evidence>
<comment type="catalytic activity">
    <reaction evidence="14">
        <text>L-seryl-[protein] + ATP = O-phospho-L-seryl-[protein] + ADP + H(+)</text>
        <dbReference type="Rhea" id="RHEA:17989"/>
        <dbReference type="Rhea" id="RHEA-COMP:9863"/>
        <dbReference type="Rhea" id="RHEA-COMP:11604"/>
        <dbReference type="ChEBI" id="CHEBI:15378"/>
        <dbReference type="ChEBI" id="CHEBI:29999"/>
        <dbReference type="ChEBI" id="CHEBI:30616"/>
        <dbReference type="ChEBI" id="CHEBI:83421"/>
        <dbReference type="ChEBI" id="CHEBI:456216"/>
        <dbReference type="EC" id="2.7.11.1"/>
    </reaction>
</comment>
<dbReference type="GO" id="GO:0005634">
    <property type="term" value="C:nucleus"/>
    <property type="evidence" value="ECO:0007669"/>
    <property type="project" value="TreeGrafter"/>
</dbReference>
<evidence type="ECO:0000256" key="7">
    <source>
        <dbReference type="ARBA" id="ARBA00022741"/>
    </source>
</evidence>
<comment type="subunit">
    <text evidence="2">Component of the EKC/KEOPS complex composed of at least BUD32, CGI121, GON7, KAE1 and PCC1; the whole complex dimerizes.</text>
</comment>
<dbReference type="GO" id="GO:0005524">
    <property type="term" value="F:ATP binding"/>
    <property type="evidence" value="ECO:0007669"/>
    <property type="project" value="UniProtKB-KW"/>
</dbReference>
<evidence type="ECO:0000256" key="5">
    <source>
        <dbReference type="ARBA" id="ARBA00013948"/>
    </source>
</evidence>
<dbReference type="InterPro" id="IPR000719">
    <property type="entry name" value="Prot_kinase_dom"/>
</dbReference>
<dbReference type="EC" id="2.7.11.22" evidence="3"/>
<dbReference type="PANTHER" id="PTHR24056">
    <property type="entry name" value="CELL DIVISION PROTEIN KINASE"/>
    <property type="match status" value="1"/>
</dbReference>
<dbReference type="AlphaFoldDB" id="A0AAD9ZHV7"/>
<sequence length="531" mass="60526">MADIFNGDFARLVPRNQIAQRLFSATYIYVEENKTFHMRFLQRNIVSSEMPTASDEPVESSTDYDSQLEGETEGFQMEDSGYFVLSFDQEREPEFPHLGWRVGRGTRKSPANRGVDLLLSKPGDQLSMSLASIHMIFHFNRQSGLLMLKGGSYKAPVEYRLGGKWVKLEYDEEHLVYEPSTRIRAGMCEYELEHTVEEKYRMLYFEKRDRFLKAQLPGNNEFKIRPLQRMPGDSYVLRGRYLELETRGSGAFGWITRGLDTKTGDLVAIKELRIKARNKSEVLAEVSMGTRFTNAPGLLPTLSAMCEHGRPEICCGLERFFLFMPSAISDFTGGFWGNMSIPRPAKLHFLKEPLEGLKTLHAMGIMHRDIRPKNMLIMSNDPPRAALCDYGKAVEAMTSKVTTIGPIYTLAPEVWTVARDGPYTAKIDTWAYGYAIAEVLGYKPPGYSKITQDQLTSILRTLRASYVRGTDGEPLVDLVSKLLVWRPQDRWSAEQALEHKCWLPIALEQDRRYDDPAEAARGKRALLKDRL</sequence>